<accession>A0A4Z2I9X1</accession>
<name>A0A4Z2I9X1_9TELE</name>
<organism evidence="1 2">
    <name type="scientific">Liparis tanakae</name>
    <name type="common">Tanaka's snailfish</name>
    <dbReference type="NCBI Taxonomy" id="230148"/>
    <lineage>
        <taxon>Eukaryota</taxon>
        <taxon>Metazoa</taxon>
        <taxon>Chordata</taxon>
        <taxon>Craniata</taxon>
        <taxon>Vertebrata</taxon>
        <taxon>Euteleostomi</taxon>
        <taxon>Actinopterygii</taxon>
        <taxon>Neopterygii</taxon>
        <taxon>Teleostei</taxon>
        <taxon>Neoteleostei</taxon>
        <taxon>Acanthomorphata</taxon>
        <taxon>Eupercaria</taxon>
        <taxon>Perciformes</taxon>
        <taxon>Cottioidei</taxon>
        <taxon>Cottales</taxon>
        <taxon>Liparidae</taxon>
        <taxon>Liparis</taxon>
    </lineage>
</organism>
<keyword evidence="2" id="KW-1185">Reference proteome</keyword>
<proteinExistence type="predicted"/>
<comment type="caution">
    <text evidence="1">The sequence shown here is derived from an EMBL/GenBank/DDBJ whole genome shotgun (WGS) entry which is preliminary data.</text>
</comment>
<dbReference type="AlphaFoldDB" id="A0A4Z2I9X1"/>
<evidence type="ECO:0000313" key="2">
    <source>
        <dbReference type="Proteomes" id="UP000314294"/>
    </source>
</evidence>
<protein>
    <submittedName>
        <fullName evidence="1">Uncharacterized protein</fullName>
    </submittedName>
</protein>
<sequence>MVGHNNSKTGYNSKSFLLWRCPHREEEVRSLRLQKRQGSIYTLPLYPLQTGRPMGFLLTPASSDPPGHIQSH</sequence>
<dbReference type="Proteomes" id="UP000314294">
    <property type="component" value="Unassembled WGS sequence"/>
</dbReference>
<gene>
    <name evidence="1" type="ORF">EYF80_015640</name>
</gene>
<evidence type="ECO:0000313" key="1">
    <source>
        <dbReference type="EMBL" id="TNN74195.1"/>
    </source>
</evidence>
<dbReference type="EMBL" id="SRLO01000117">
    <property type="protein sequence ID" value="TNN74195.1"/>
    <property type="molecule type" value="Genomic_DNA"/>
</dbReference>
<reference evidence="1 2" key="1">
    <citation type="submission" date="2019-03" db="EMBL/GenBank/DDBJ databases">
        <title>First draft genome of Liparis tanakae, snailfish: a comprehensive survey of snailfish specific genes.</title>
        <authorList>
            <person name="Kim W."/>
            <person name="Song I."/>
            <person name="Jeong J.-H."/>
            <person name="Kim D."/>
            <person name="Kim S."/>
            <person name="Ryu S."/>
            <person name="Song J.Y."/>
            <person name="Lee S.K."/>
        </authorList>
    </citation>
    <scope>NUCLEOTIDE SEQUENCE [LARGE SCALE GENOMIC DNA]</scope>
    <source>
        <tissue evidence="1">Muscle</tissue>
    </source>
</reference>